<sequence>MCTDAQHDPGGETKAPPSVWLEAEGKVESSRHVEPTDVKMNDVDVEGHRDTQKEPRDPVGTTDGDERHPSVPTEPPDKEGAAKRLSGELRVKSTVERARESSRKVEGKRRSQSEGEDGLRDGRMNGTDGSTSSASHDSKRVETGMLA</sequence>
<feature type="compositionally biased region" description="Basic and acidic residues" evidence="1">
    <location>
        <begin position="64"/>
        <end position="123"/>
    </location>
</feature>
<proteinExistence type="predicted"/>
<dbReference type="Proteomes" id="UP000053647">
    <property type="component" value="Unassembled WGS sequence"/>
</dbReference>
<dbReference type="EMBL" id="KN821917">
    <property type="protein sequence ID" value="KIJ04346.1"/>
    <property type="molecule type" value="Genomic_DNA"/>
</dbReference>
<reference evidence="2 3" key="1">
    <citation type="submission" date="2014-06" db="EMBL/GenBank/DDBJ databases">
        <authorList>
            <consortium name="DOE Joint Genome Institute"/>
            <person name="Kuo A."/>
            <person name="Kohler A."/>
            <person name="Nagy L.G."/>
            <person name="Floudas D."/>
            <person name="Copeland A."/>
            <person name="Barry K.W."/>
            <person name="Cichocki N."/>
            <person name="Veneault-Fourrey C."/>
            <person name="LaButti K."/>
            <person name="Lindquist E.A."/>
            <person name="Lipzen A."/>
            <person name="Lundell T."/>
            <person name="Morin E."/>
            <person name="Murat C."/>
            <person name="Sun H."/>
            <person name="Tunlid A."/>
            <person name="Henrissat B."/>
            <person name="Grigoriev I.V."/>
            <person name="Hibbett D.S."/>
            <person name="Martin F."/>
            <person name="Nordberg H.P."/>
            <person name="Cantor M.N."/>
            <person name="Hua S.X."/>
        </authorList>
    </citation>
    <scope>NUCLEOTIDE SEQUENCE [LARGE SCALE GENOMIC DNA]</scope>
    <source>
        <strain evidence="2 3">ATCC 200175</strain>
    </source>
</reference>
<keyword evidence="3" id="KW-1185">Reference proteome</keyword>
<protein>
    <submittedName>
        <fullName evidence="2">Uncharacterized protein</fullName>
    </submittedName>
</protein>
<accession>A0A0C9TAQ5</accession>
<gene>
    <name evidence="2" type="ORF">PAXINDRAFT_22366</name>
</gene>
<feature type="region of interest" description="Disordered" evidence="1">
    <location>
        <begin position="1"/>
        <end position="147"/>
    </location>
</feature>
<reference evidence="3" key="2">
    <citation type="submission" date="2015-01" db="EMBL/GenBank/DDBJ databases">
        <title>Evolutionary Origins and Diversification of the Mycorrhizal Mutualists.</title>
        <authorList>
            <consortium name="DOE Joint Genome Institute"/>
            <consortium name="Mycorrhizal Genomics Consortium"/>
            <person name="Kohler A."/>
            <person name="Kuo A."/>
            <person name="Nagy L.G."/>
            <person name="Floudas D."/>
            <person name="Copeland A."/>
            <person name="Barry K.W."/>
            <person name="Cichocki N."/>
            <person name="Veneault-Fourrey C."/>
            <person name="LaButti K."/>
            <person name="Lindquist E.A."/>
            <person name="Lipzen A."/>
            <person name="Lundell T."/>
            <person name="Morin E."/>
            <person name="Murat C."/>
            <person name="Riley R."/>
            <person name="Ohm R."/>
            <person name="Sun H."/>
            <person name="Tunlid A."/>
            <person name="Henrissat B."/>
            <person name="Grigoriev I.V."/>
            <person name="Hibbett D.S."/>
            <person name="Martin F."/>
        </authorList>
    </citation>
    <scope>NUCLEOTIDE SEQUENCE [LARGE SCALE GENOMIC DNA]</scope>
    <source>
        <strain evidence="3">ATCC 200175</strain>
    </source>
</reference>
<dbReference type="AlphaFoldDB" id="A0A0C9TAQ5"/>
<feature type="compositionally biased region" description="Basic and acidic residues" evidence="1">
    <location>
        <begin position="23"/>
        <end position="57"/>
    </location>
</feature>
<organism evidence="2 3">
    <name type="scientific">Paxillus involutus ATCC 200175</name>
    <dbReference type="NCBI Taxonomy" id="664439"/>
    <lineage>
        <taxon>Eukaryota</taxon>
        <taxon>Fungi</taxon>
        <taxon>Dikarya</taxon>
        <taxon>Basidiomycota</taxon>
        <taxon>Agaricomycotina</taxon>
        <taxon>Agaricomycetes</taxon>
        <taxon>Agaricomycetidae</taxon>
        <taxon>Boletales</taxon>
        <taxon>Paxilineae</taxon>
        <taxon>Paxillaceae</taxon>
        <taxon>Paxillus</taxon>
    </lineage>
</organism>
<name>A0A0C9TAQ5_PAXIN</name>
<evidence type="ECO:0000256" key="1">
    <source>
        <dbReference type="SAM" id="MobiDB-lite"/>
    </source>
</evidence>
<feature type="compositionally biased region" description="Basic and acidic residues" evidence="1">
    <location>
        <begin position="1"/>
        <end position="11"/>
    </location>
</feature>
<evidence type="ECO:0000313" key="3">
    <source>
        <dbReference type="Proteomes" id="UP000053647"/>
    </source>
</evidence>
<dbReference type="HOGENOM" id="CLU_117764_0_0_1"/>
<feature type="compositionally biased region" description="Basic and acidic residues" evidence="1">
    <location>
        <begin position="136"/>
        <end position="147"/>
    </location>
</feature>
<evidence type="ECO:0000313" key="2">
    <source>
        <dbReference type="EMBL" id="KIJ04346.1"/>
    </source>
</evidence>